<reference evidence="2" key="2">
    <citation type="submission" date="2020-09" db="EMBL/GenBank/DDBJ databases">
        <authorList>
            <person name="Sun Q."/>
            <person name="Zhou Y."/>
        </authorList>
    </citation>
    <scope>NUCLEOTIDE SEQUENCE</scope>
    <source>
        <strain evidence="2">CGMCC 1.10998</strain>
    </source>
</reference>
<dbReference type="PANTHER" id="PTHR33516:SF2">
    <property type="entry name" value="LEXA REPRESSOR-RELATED"/>
    <property type="match status" value="1"/>
</dbReference>
<dbReference type="PANTHER" id="PTHR33516">
    <property type="entry name" value="LEXA REPRESSOR"/>
    <property type="match status" value="1"/>
</dbReference>
<dbReference type="InterPro" id="IPR050077">
    <property type="entry name" value="LexA_repressor"/>
</dbReference>
<dbReference type="InterPro" id="IPR015927">
    <property type="entry name" value="Peptidase_S24_S26A/B/C"/>
</dbReference>
<accession>A0A916U6J6</accession>
<dbReference type="RefSeq" id="WP_188564404.1">
    <property type="nucleotide sequence ID" value="NZ_BMED01000001.1"/>
</dbReference>
<name>A0A916U6J6_9BURK</name>
<comment type="caution">
    <text evidence="2">The sequence shown here is derived from an EMBL/GenBank/DDBJ whole genome shotgun (WGS) entry which is preliminary data.</text>
</comment>
<dbReference type="CDD" id="cd06529">
    <property type="entry name" value="S24_LexA-like"/>
    <property type="match status" value="1"/>
</dbReference>
<protein>
    <recommendedName>
        <fullName evidence="1">Peptidase S24/S26A/S26B/S26C domain-containing protein</fullName>
    </recommendedName>
</protein>
<evidence type="ECO:0000313" key="3">
    <source>
        <dbReference type="Proteomes" id="UP000637423"/>
    </source>
</evidence>
<evidence type="ECO:0000259" key="1">
    <source>
        <dbReference type="Pfam" id="PF00717"/>
    </source>
</evidence>
<proteinExistence type="predicted"/>
<gene>
    <name evidence="2" type="ORF">GCM10011396_05050</name>
</gene>
<dbReference type="AlphaFoldDB" id="A0A916U6J6"/>
<feature type="domain" description="Peptidase S24/S26A/S26B/S26C" evidence="1">
    <location>
        <begin position="54"/>
        <end position="153"/>
    </location>
</feature>
<dbReference type="EMBL" id="BMED01000001">
    <property type="protein sequence ID" value="GGC61071.1"/>
    <property type="molecule type" value="Genomic_DNA"/>
</dbReference>
<keyword evidence="3" id="KW-1185">Reference proteome</keyword>
<sequence>MVNMQTARAFSLTQAITKTLNQDPLVPDPSSPLCRLPELSRSLPPDFSPLVSGYAETTLDLNNYVVPNKGSSFFFDVQDDSWSSSGICEGDKLLVDRSLHAENGQMVIAILHSEYVLMRLYSSHGMLVLKSEHPDVDTVICKKADDPQIWGVVSAVVRKFPL</sequence>
<organism evidence="2 3">
    <name type="scientific">Undibacterium terreum</name>
    <dbReference type="NCBI Taxonomy" id="1224302"/>
    <lineage>
        <taxon>Bacteria</taxon>
        <taxon>Pseudomonadati</taxon>
        <taxon>Pseudomonadota</taxon>
        <taxon>Betaproteobacteria</taxon>
        <taxon>Burkholderiales</taxon>
        <taxon>Oxalobacteraceae</taxon>
        <taxon>Undibacterium</taxon>
    </lineage>
</organism>
<dbReference type="InterPro" id="IPR036286">
    <property type="entry name" value="LexA/Signal_pep-like_sf"/>
</dbReference>
<dbReference type="Gene3D" id="2.10.109.10">
    <property type="entry name" value="Umud Fragment, subunit A"/>
    <property type="match status" value="1"/>
</dbReference>
<dbReference type="Proteomes" id="UP000637423">
    <property type="component" value="Unassembled WGS sequence"/>
</dbReference>
<reference evidence="2" key="1">
    <citation type="journal article" date="2014" name="Int. J. Syst. Evol. Microbiol.">
        <title>Complete genome sequence of Corynebacterium casei LMG S-19264T (=DSM 44701T), isolated from a smear-ripened cheese.</title>
        <authorList>
            <consortium name="US DOE Joint Genome Institute (JGI-PGF)"/>
            <person name="Walter F."/>
            <person name="Albersmeier A."/>
            <person name="Kalinowski J."/>
            <person name="Ruckert C."/>
        </authorList>
    </citation>
    <scope>NUCLEOTIDE SEQUENCE</scope>
    <source>
        <strain evidence="2">CGMCC 1.10998</strain>
    </source>
</reference>
<dbReference type="InterPro" id="IPR039418">
    <property type="entry name" value="LexA-like"/>
</dbReference>
<dbReference type="Pfam" id="PF00717">
    <property type="entry name" value="Peptidase_S24"/>
    <property type="match status" value="1"/>
</dbReference>
<dbReference type="SUPFAM" id="SSF51306">
    <property type="entry name" value="LexA/Signal peptidase"/>
    <property type="match status" value="1"/>
</dbReference>
<evidence type="ECO:0000313" key="2">
    <source>
        <dbReference type="EMBL" id="GGC61071.1"/>
    </source>
</evidence>